<dbReference type="InterPro" id="IPR001461">
    <property type="entry name" value="Aspartic_peptidase_A1"/>
</dbReference>
<dbReference type="Pfam" id="PF00026">
    <property type="entry name" value="Asp"/>
    <property type="match status" value="1"/>
</dbReference>
<dbReference type="Gene3D" id="2.40.70.10">
    <property type="entry name" value="Acid Proteases"/>
    <property type="match status" value="2"/>
</dbReference>
<feature type="disulfide bond" evidence="2">
    <location>
        <begin position="303"/>
        <end position="342"/>
    </location>
</feature>
<dbReference type="GO" id="GO:0004190">
    <property type="term" value="F:aspartic-type endopeptidase activity"/>
    <property type="evidence" value="ECO:0007669"/>
    <property type="project" value="InterPro"/>
</dbReference>
<dbReference type="InterPro" id="IPR033121">
    <property type="entry name" value="PEPTIDASE_A1"/>
</dbReference>
<dbReference type="PANTHER" id="PTHR47966:SF51">
    <property type="entry name" value="BETA-SITE APP-CLEAVING ENZYME, ISOFORM A-RELATED"/>
    <property type="match status" value="1"/>
</dbReference>
<feature type="chain" id="PRO_5025335813" evidence="3">
    <location>
        <begin position="21"/>
        <end position="385"/>
    </location>
</feature>
<dbReference type="PANTHER" id="PTHR47966">
    <property type="entry name" value="BETA-SITE APP-CLEAVING ENZYME, ISOFORM A-RELATED"/>
    <property type="match status" value="1"/>
</dbReference>
<reference evidence="5" key="1">
    <citation type="submission" date="2020-01" db="EMBL/GenBank/DDBJ databases">
        <authorList>
            <consortium name="DOE Joint Genome Institute"/>
            <person name="Haridas S."/>
            <person name="Albert R."/>
            <person name="Binder M."/>
            <person name="Bloem J."/>
            <person name="Labutti K."/>
            <person name="Salamov A."/>
            <person name="Andreopoulos B."/>
            <person name="Baker S.E."/>
            <person name="Barry K."/>
            <person name="Bills G."/>
            <person name="Bluhm B.H."/>
            <person name="Cannon C."/>
            <person name="Castanera R."/>
            <person name="Culley D.E."/>
            <person name="Daum C."/>
            <person name="Ezra D."/>
            <person name="Gonzalez J.B."/>
            <person name="Henrissat B."/>
            <person name="Kuo A."/>
            <person name="Liang C."/>
            <person name="Lipzen A."/>
            <person name="Lutzoni F."/>
            <person name="Magnuson J."/>
            <person name="Mondo S."/>
            <person name="Nolan M."/>
            <person name="Ohm R."/>
            <person name="Pangilinan J."/>
            <person name="Park H.-J."/>
            <person name="Ramirez L."/>
            <person name="Alfaro M."/>
            <person name="Sun H."/>
            <person name="Tritt A."/>
            <person name="Yoshinaga Y."/>
            <person name="Zwiers L.-H."/>
            <person name="Turgeon B.G."/>
            <person name="Goodwin S.B."/>
            <person name="Spatafora J.W."/>
            <person name="Crous P.W."/>
            <person name="Grigoriev I.V."/>
        </authorList>
    </citation>
    <scope>NUCLEOTIDE SEQUENCE</scope>
    <source>
        <strain evidence="5">P77</strain>
    </source>
</reference>
<dbReference type="Proteomes" id="UP000800040">
    <property type="component" value="Unassembled WGS sequence"/>
</dbReference>
<proteinExistence type="inferred from homology"/>
<dbReference type="InterPro" id="IPR021109">
    <property type="entry name" value="Peptidase_aspartic_dom_sf"/>
</dbReference>
<keyword evidence="5" id="KW-0378">Hydrolase</keyword>
<feature type="domain" description="Peptidase A1" evidence="4">
    <location>
        <begin position="42"/>
        <end position="381"/>
    </location>
</feature>
<keyword evidence="5" id="KW-0645">Protease</keyword>
<evidence type="ECO:0000259" key="4">
    <source>
        <dbReference type="PROSITE" id="PS51767"/>
    </source>
</evidence>
<dbReference type="GO" id="GO:0006508">
    <property type="term" value="P:proteolysis"/>
    <property type="evidence" value="ECO:0007669"/>
    <property type="project" value="UniProtKB-KW"/>
</dbReference>
<dbReference type="PROSITE" id="PS51767">
    <property type="entry name" value="PEPTIDASE_A1"/>
    <property type="match status" value="1"/>
</dbReference>
<dbReference type="EMBL" id="ML975323">
    <property type="protein sequence ID" value="KAF1833216.1"/>
    <property type="molecule type" value="Genomic_DNA"/>
</dbReference>
<dbReference type="SUPFAM" id="SSF50630">
    <property type="entry name" value="Acid proteases"/>
    <property type="match status" value="1"/>
</dbReference>
<feature type="disulfide bond" evidence="2">
    <location>
        <begin position="73"/>
        <end position="83"/>
    </location>
</feature>
<gene>
    <name evidence="5" type="ORF">BDW02DRAFT_589880</name>
</gene>
<comment type="similarity">
    <text evidence="1">Belongs to the peptidase A1 family.</text>
</comment>
<dbReference type="InterPro" id="IPR034164">
    <property type="entry name" value="Pepsin-like_dom"/>
</dbReference>
<keyword evidence="3" id="KW-0732">Signal</keyword>
<evidence type="ECO:0000313" key="6">
    <source>
        <dbReference type="Proteomes" id="UP000800040"/>
    </source>
</evidence>
<protein>
    <submittedName>
        <fullName evidence="5">Acid protease</fullName>
    </submittedName>
</protein>
<accession>A0A6A5KB85</accession>
<keyword evidence="6" id="KW-1185">Reference proteome</keyword>
<dbReference type="FunFam" id="2.40.70.10:FF:000229">
    <property type="entry name" value="Uncharacterized protein"/>
    <property type="match status" value="1"/>
</dbReference>
<dbReference type="GO" id="GO:0000324">
    <property type="term" value="C:fungal-type vacuole"/>
    <property type="evidence" value="ECO:0007669"/>
    <property type="project" value="TreeGrafter"/>
</dbReference>
<keyword evidence="2" id="KW-1015">Disulfide bond</keyword>
<evidence type="ECO:0000256" key="3">
    <source>
        <dbReference type="SAM" id="SignalP"/>
    </source>
</evidence>
<name>A0A6A5KB85_9PLEO</name>
<dbReference type="AlphaFoldDB" id="A0A6A5KB85"/>
<feature type="signal peptide" evidence="3">
    <location>
        <begin position="1"/>
        <end position="20"/>
    </location>
</feature>
<evidence type="ECO:0000256" key="1">
    <source>
        <dbReference type="ARBA" id="ARBA00007447"/>
    </source>
</evidence>
<dbReference type="CDD" id="cd05471">
    <property type="entry name" value="pepsin_like"/>
    <property type="match status" value="1"/>
</dbReference>
<dbReference type="OrthoDB" id="771136at2759"/>
<sequence length="385" mass="43169">MLSNEIHTILIFVLLPLCSAAIATIPIKRTTIRFKFDDWQLYNEHVGTFQQPEPFTASIDLSWSDTFVPSVECMKDPTTAQYCRGQKKYDSSLSSTYQPNKTATQIMYEGLSTSGRLSRDVLKIGDLDIRDQQFEEATFWRSMYSNAAPLDSALGLARFQSRTPASNASTKSALRNMLDQKILSRPVFSLRLPRRDNKSGELALGYNSSGTQAQNAVTVPLIEATPPEDLSQLSYYISSGYIVRLDSVTIQSFPGNIRKHSTYRAVFTNSFSYISLPATLLAEIQTHLHPNLGMGDQLADLDCLMRDELPNIVFSFSKDAVIVLTPWNYLTEVQDIDKGKRCVLPFAYLPQAEEEWVVLGSAFMEGVHGVFDLEKGEVSLLRLDD</sequence>
<evidence type="ECO:0000313" key="5">
    <source>
        <dbReference type="EMBL" id="KAF1833216.1"/>
    </source>
</evidence>
<evidence type="ECO:0000256" key="2">
    <source>
        <dbReference type="PIRSR" id="PIRSR601461-2"/>
    </source>
</evidence>
<organism evidence="5 6">
    <name type="scientific">Decorospora gaudefroyi</name>
    <dbReference type="NCBI Taxonomy" id="184978"/>
    <lineage>
        <taxon>Eukaryota</taxon>
        <taxon>Fungi</taxon>
        <taxon>Dikarya</taxon>
        <taxon>Ascomycota</taxon>
        <taxon>Pezizomycotina</taxon>
        <taxon>Dothideomycetes</taxon>
        <taxon>Pleosporomycetidae</taxon>
        <taxon>Pleosporales</taxon>
        <taxon>Pleosporineae</taxon>
        <taxon>Pleosporaceae</taxon>
        <taxon>Decorospora</taxon>
    </lineage>
</organism>